<proteinExistence type="predicted"/>
<evidence type="ECO:0000313" key="1">
    <source>
        <dbReference type="EMBL" id="RLE09051.1"/>
    </source>
</evidence>
<organism evidence="1 2">
    <name type="scientific">Aerophobetes bacterium</name>
    <dbReference type="NCBI Taxonomy" id="2030807"/>
    <lineage>
        <taxon>Bacteria</taxon>
        <taxon>Candidatus Aerophobota</taxon>
    </lineage>
</organism>
<reference evidence="1 2" key="1">
    <citation type="submission" date="2018-06" db="EMBL/GenBank/DDBJ databases">
        <title>Extensive metabolic versatility and redundancy in microbially diverse, dynamic hydrothermal sediments.</title>
        <authorList>
            <person name="Dombrowski N."/>
            <person name="Teske A."/>
            <person name="Baker B.J."/>
        </authorList>
    </citation>
    <scope>NUCLEOTIDE SEQUENCE [LARGE SCALE GENOMIC DNA]</scope>
    <source>
        <strain evidence="1">B3_G15</strain>
    </source>
</reference>
<evidence type="ECO:0000313" key="2">
    <source>
        <dbReference type="Proteomes" id="UP000280417"/>
    </source>
</evidence>
<dbReference type="AlphaFoldDB" id="A0A662D6U5"/>
<gene>
    <name evidence="1" type="ORF">DRJ04_10215</name>
</gene>
<protein>
    <submittedName>
        <fullName evidence="1">Uncharacterized protein</fullName>
    </submittedName>
</protein>
<feature type="non-terminal residue" evidence="1">
    <location>
        <position position="75"/>
    </location>
</feature>
<comment type="caution">
    <text evidence="1">The sequence shown here is derived from an EMBL/GenBank/DDBJ whole genome shotgun (WGS) entry which is preliminary data.</text>
</comment>
<dbReference type="EMBL" id="QMQA01000389">
    <property type="protein sequence ID" value="RLE09051.1"/>
    <property type="molecule type" value="Genomic_DNA"/>
</dbReference>
<sequence>MRNKWLRDTLYTEKLVLESLLEGKKRLEEIERYVKQNFDFENYTPTFPEGSLQDEIKRYESLGIVEKMENGYSLT</sequence>
<name>A0A662D6U5_UNCAE</name>
<accession>A0A662D6U5</accession>
<dbReference type="Proteomes" id="UP000280417">
    <property type="component" value="Unassembled WGS sequence"/>
</dbReference>